<dbReference type="Pfam" id="PF01008">
    <property type="entry name" value="IF-2B"/>
    <property type="match status" value="1"/>
</dbReference>
<dbReference type="STRING" id="765915.A0A1Y2I4N2"/>
<dbReference type="InterPro" id="IPR051855">
    <property type="entry name" value="eIF2B_beta_subunit"/>
</dbReference>
<comment type="caution">
    <text evidence="11">The sequence shown here is derived from an EMBL/GenBank/DDBJ whole genome shotgun (WGS) entry which is preliminary data.</text>
</comment>
<dbReference type="Gene3D" id="3.40.50.10470">
    <property type="entry name" value="Translation initiation factor eif-2b, domain 2"/>
    <property type="match status" value="1"/>
</dbReference>
<dbReference type="PANTHER" id="PTHR45859:SF1">
    <property type="entry name" value="TRANSLATION INITIATION FACTOR EIF-2B SUBUNIT BETA"/>
    <property type="match status" value="1"/>
</dbReference>
<evidence type="ECO:0000256" key="8">
    <source>
        <dbReference type="ARBA" id="ARBA00046432"/>
    </source>
</evidence>
<dbReference type="GO" id="GO:0005829">
    <property type="term" value="C:cytosol"/>
    <property type="evidence" value="ECO:0007669"/>
    <property type="project" value="UniProtKB-SubCell"/>
</dbReference>
<evidence type="ECO:0000256" key="9">
    <source>
        <dbReference type="RuleBase" id="RU003814"/>
    </source>
</evidence>
<organism evidence="11 12">
    <name type="scientific">Catenaria anguillulae PL171</name>
    <dbReference type="NCBI Taxonomy" id="765915"/>
    <lineage>
        <taxon>Eukaryota</taxon>
        <taxon>Fungi</taxon>
        <taxon>Fungi incertae sedis</taxon>
        <taxon>Blastocladiomycota</taxon>
        <taxon>Blastocladiomycetes</taxon>
        <taxon>Blastocladiales</taxon>
        <taxon>Catenariaceae</taxon>
        <taxon>Catenaria</taxon>
    </lineage>
</organism>
<dbReference type="GO" id="GO:0005851">
    <property type="term" value="C:eukaryotic translation initiation factor 2B complex"/>
    <property type="evidence" value="ECO:0007669"/>
    <property type="project" value="TreeGrafter"/>
</dbReference>
<feature type="region of interest" description="Disordered" evidence="10">
    <location>
        <begin position="164"/>
        <end position="184"/>
    </location>
</feature>
<evidence type="ECO:0000256" key="6">
    <source>
        <dbReference type="ARBA" id="ARBA00044122"/>
    </source>
</evidence>
<accession>A0A1Y2I4N2</accession>
<keyword evidence="4" id="KW-0396">Initiation factor</keyword>
<dbReference type="InterPro" id="IPR037171">
    <property type="entry name" value="NagB/RpiA_transferase-like"/>
</dbReference>
<protein>
    <recommendedName>
        <fullName evidence="6">Translation initiation factor eIF2B subunit beta</fullName>
    </recommendedName>
    <alternativeName>
        <fullName evidence="7">eIF2B GDP-GTP exchange factor subunit beta</fullName>
    </alternativeName>
</protein>
<dbReference type="OrthoDB" id="269919at2759"/>
<evidence type="ECO:0000256" key="3">
    <source>
        <dbReference type="ARBA" id="ARBA00022490"/>
    </source>
</evidence>
<name>A0A1Y2I4N2_9FUNG</name>
<evidence type="ECO:0000256" key="5">
    <source>
        <dbReference type="ARBA" id="ARBA00022917"/>
    </source>
</evidence>
<dbReference type="AlphaFoldDB" id="A0A1Y2I4N2"/>
<evidence type="ECO:0000256" key="1">
    <source>
        <dbReference type="ARBA" id="ARBA00004514"/>
    </source>
</evidence>
<keyword evidence="5" id="KW-0648">Protein biosynthesis</keyword>
<reference evidence="11 12" key="1">
    <citation type="submission" date="2016-07" db="EMBL/GenBank/DDBJ databases">
        <title>Pervasive Adenine N6-methylation of Active Genes in Fungi.</title>
        <authorList>
            <consortium name="DOE Joint Genome Institute"/>
            <person name="Mondo S.J."/>
            <person name="Dannebaum R.O."/>
            <person name="Kuo R.C."/>
            <person name="Labutti K."/>
            <person name="Haridas S."/>
            <person name="Kuo A."/>
            <person name="Salamov A."/>
            <person name="Ahrendt S.R."/>
            <person name="Lipzen A."/>
            <person name="Sullivan W."/>
            <person name="Andreopoulos W.B."/>
            <person name="Clum A."/>
            <person name="Lindquist E."/>
            <person name="Daum C."/>
            <person name="Ramamoorthy G.K."/>
            <person name="Gryganskyi A."/>
            <person name="Culley D."/>
            <person name="Magnuson J.K."/>
            <person name="James T.Y."/>
            <person name="O'Malley M.A."/>
            <person name="Stajich J.E."/>
            <person name="Spatafora J.W."/>
            <person name="Visel A."/>
            <person name="Grigoriev I.V."/>
        </authorList>
    </citation>
    <scope>NUCLEOTIDE SEQUENCE [LARGE SCALE GENOMIC DNA]</scope>
    <source>
        <strain evidence="11 12">PL171</strain>
    </source>
</reference>
<evidence type="ECO:0000256" key="4">
    <source>
        <dbReference type="ARBA" id="ARBA00022540"/>
    </source>
</evidence>
<comment type="subunit">
    <text evidence="8">Component of the translation initiation factor 2B (eIF2B) complex which is a heterodecamer of two sets of five different subunits: alpha, beta, gamma, delta and epsilon. Subunits alpha, beta and delta comprise a regulatory subcomplex and subunits epsilon and gamma comprise a catalytic subcomplex. Within the complex, the hexameric regulatory complex resides at the center, with the two heterodimeric catalytic subcomplexes bound on opposite sides.</text>
</comment>
<feature type="region of interest" description="Disordered" evidence="10">
    <location>
        <begin position="456"/>
        <end position="486"/>
    </location>
</feature>
<dbReference type="PANTHER" id="PTHR45859">
    <property type="entry name" value="TRANSLATION INITIATION FACTOR EIF-2B SUBUNIT BETA"/>
    <property type="match status" value="1"/>
</dbReference>
<dbReference type="EMBL" id="MCFL01000001">
    <property type="protein sequence ID" value="ORZ41749.1"/>
    <property type="molecule type" value="Genomic_DNA"/>
</dbReference>
<dbReference type="InterPro" id="IPR042529">
    <property type="entry name" value="IF_2B-like_C"/>
</dbReference>
<evidence type="ECO:0000256" key="10">
    <source>
        <dbReference type="SAM" id="MobiDB-lite"/>
    </source>
</evidence>
<gene>
    <name evidence="11" type="ORF">BCR44DRAFT_31099</name>
</gene>
<keyword evidence="12" id="KW-1185">Reference proteome</keyword>
<proteinExistence type="inferred from homology"/>
<dbReference type="SUPFAM" id="SSF100950">
    <property type="entry name" value="NagB/RpiA/CoA transferase-like"/>
    <property type="match status" value="1"/>
</dbReference>
<comment type="similarity">
    <text evidence="2 9">Belongs to the eIF-2B alpha/beta/delta subunits family.</text>
</comment>
<comment type="subcellular location">
    <subcellularLocation>
        <location evidence="1">Cytoplasm</location>
        <location evidence="1">Cytosol</location>
    </subcellularLocation>
</comment>
<evidence type="ECO:0000313" key="12">
    <source>
        <dbReference type="Proteomes" id="UP000193411"/>
    </source>
</evidence>
<evidence type="ECO:0000256" key="7">
    <source>
        <dbReference type="ARBA" id="ARBA00044228"/>
    </source>
</evidence>
<dbReference type="InterPro" id="IPR000649">
    <property type="entry name" value="IF-2B-related"/>
</dbReference>
<evidence type="ECO:0000256" key="2">
    <source>
        <dbReference type="ARBA" id="ARBA00007251"/>
    </source>
</evidence>
<dbReference type="GO" id="GO:0005085">
    <property type="term" value="F:guanyl-nucleotide exchange factor activity"/>
    <property type="evidence" value="ECO:0007669"/>
    <property type="project" value="TreeGrafter"/>
</dbReference>
<evidence type="ECO:0000313" key="11">
    <source>
        <dbReference type="EMBL" id="ORZ41749.1"/>
    </source>
</evidence>
<sequence length="486" mass="51450">MTNSKQHPSRVGTPHVSARVQLAIETFITHLRRRQIHGSHNVAEKMLDIIRMVVSSGKWGTVNVLIDLIKLIGKRCQDAQPLELCTGNVVRRLLNVIREECHQLRIQQKAAAAAATASSASTAAAGDATVDAQLATATAALSLSSPTSVAALSSPVITSPSAANAAGTASSVDPPVSPHGSHLHHHHVAKPSVFSLFPDTDMDVELDYSQFKSTATKSLFVEAVNEMLDELRSIHESIATQSVAHIHSNEIILTCGDSHTAESFFKYANSKKRTFHVIVTETAPDLSGHKFAAKLAALGIETTVIPDSAVFAVMSRVNKVVLGSHAILANGGLVAVAGSAQLAAAAKHYSVPVVVVAGLYKLTPTHPFDLDALTRMSAPSSVVEYADDALAGACEVWAPMCDLVEPELVSLFITNEGAFAPSYMYRLLTESYHPEDTVLEPRKGAFDKFFAGTGSAGVQGGKKAAAATARKAMESPVPEAGEDEDQ</sequence>
<dbReference type="Proteomes" id="UP000193411">
    <property type="component" value="Unassembled WGS sequence"/>
</dbReference>
<dbReference type="GO" id="GO:0003743">
    <property type="term" value="F:translation initiation factor activity"/>
    <property type="evidence" value="ECO:0007669"/>
    <property type="project" value="UniProtKB-KW"/>
</dbReference>
<keyword evidence="3" id="KW-0963">Cytoplasm</keyword>
<feature type="compositionally biased region" description="Low complexity" evidence="10">
    <location>
        <begin position="461"/>
        <end position="470"/>
    </location>
</feature>